<dbReference type="InterPro" id="IPR016102">
    <property type="entry name" value="Succinyl-CoA_synth-like"/>
</dbReference>
<dbReference type="NCBIfam" id="TIGR01016">
    <property type="entry name" value="sucCoAbeta"/>
    <property type="match status" value="1"/>
</dbReference>
<dbReference type="Proteomes" id="UP000007801">
    <property type="component" value="Unassembled WGS sequence"/>
</dbReference>
<dbReference type="HAMAP" id="MF_03220">
    <property type="entry name" value="Succ_CoA_betaA_euk"/>
    <property type="match status" value="1"/>
</dbReference>
<dbReference type="GO" id="GO:0004776">
    <property type="term" value="F:succinate-CoA ligase (GDP-forming) activity"/>
    <property type="evidence" value="ECO:0007669"/>
    <property type="project" value="UniProtKB-EC"/>
</dbReference>
<comment type="function">
    <text evidence="13">ATP-specific succinyl-CoA synthetase functions in the citric acid cycle (TCA), coupling the hydrolysis of succinyl-CoA to the synthesis of ATP and thus represents the only step of substrate-level phosphorylation in the TCA. The beta subunit provides nucleotide specificity of the enzyme and binds the substrate succinate, while the binding sites for coenzyme A and phosphate are found in the alpha subunit.</text>
</comment>
<dbReference type="CTD" id="41067"/>
<feature type="binding site" evidence="13">
    <location>
        <position position="243"/>
    </location>
    <ligand>
        <name>Mg(2+)</name>
        <dbReference type="ChEBI" id="CHEBI:18420"/>
    </ligand>
</feature>
<dbReference type="Gene3D" id="3.30.470.20">
    <property type="entry name" value="ATP-grasp fold, B domain"/>
    <property type="match status" value="1"/>
</dbReference>
<comment type="similarity">
    <text evidence="13">Belongs to the succinate/malate CoA ligase beta subunit family. ATP-specific subunit beta subfamily.</text>
</comment>
<dbReference type="HAMAP" id="MF_00558">
    <property type="entry name" value="Succ_CoA_beta"/>
    <property type="match status" value="1"/>
</dbReference>
<dbReference type="FunFam" id="3.40.50.261:FF:000001">
    <property type="entry name" value="Succinate--CoA ligase [ADP-forming] subunit beta"/>
    <property type="match status" value="1"/>
</dbReference>
<feature type="binding site" evidence="13">
    <location>
        <position position="309"/>
    </location>
    <ligand>
        <name>substrate</name>
        <note>ligand shared with subunit alpha</note>
    </ligand>
</feature>
<keyword evidence="3 13" id="KW-0436">Ligase</keyword>
<reference evidence="16" key="3">
    <citation type="submission" date="2015-10" db="EMBL/GenBank/DDBJ databases">
        <authorList>
            <consortium name="FlyBase"/>
        </authorList>
    </citation>
    <scope>NUCLEOTIDE SEQUENCE</scope>
    <source>
        <strain evidence="16">TSC#14024-0371.13</strain>
    </source>
</reference>
<evidence type="ECO:0000256" key="1">
    <source>
        <dbReference type="ARBA" id="ARBA00005064"/>
    </source>
</evidence>
<dbReference type="Gene3D" id="3.40.50.261">
    <property type="entry name" value="Succinyl-CoA synthetase domains"/>
    <property type="match status" value="1"/>
</dbReference>
<feature type="binding site" evidence="13">
    <location>
        <position position="83"/>
    </location>
    <ligand>
        <name>ATP</name>
        <dbReference type="ChEBI" id="CHEBI:30616"/>
    </ligand>
</feature>
<gene>
    <name evidence="16" type="primary">Dana\GF17693</name>
    <name evidence="16" type="synonym">dana_GLEANR_18955</name>
    <name evidence="16" type="ORF">GF17693</name>
</gene>
<dbReference type="GO" id="GO:0016008">
    <property type="term" value="C:major mitochondrial derivative"/>
    <property type="evidence" value="ECO:0007669"/>
    <property type="project" value="EnsemblMetazoa"/>
</dbReference>
<evidence type="ECO:0000256" key="9">
    <source>
        <dbReference type="ARBA" id="ARBA00023128"/>
    </source>
</evidence>
<dbReference type="FunFam" id="3.30.1490.20:FF:000004">
    <property type="entry name" value="Succinate--CoA ligase [ADP-forming] subunit beta, mitochondrial"/>
    <property type="match status" value="1"/>
</dbReference>
<comment type="pathway">
    <text evidence="1 13">Carbohydrate metabolism; tricarboxylic acid cycle; succinate from succinyl-CoA (ligase route): step 1/1.</text>
</comment>
<evidence type="ECO:0000256" key="4">
    <source>
        <dbReference type="ARBA" id="ARBA00022723"/>
    </source>
</evidence>
<comment type="catalytic activity">
    <reaction evidence="10">
        <text>GTP + succinate + CoA = succinyl-CoA + GDP + phosphate</text>
        <dbReference type="Rhea" id="RHEA:22120"/>
        <dbReference type="ChEBI" id="CHEBI:30031"/>
        <dbReference type="ChEBI" id="CHEBI:37565"/>
        <dbReference type="ChEBI" id="CHEBI:43474"/>
        <dbReference type="ChEBI" id="CHEBI:57287"/>
        <dbReference type="ChEBI" id="CHEBI:57292"/>
        <dbReference type="ChEBI" id="CHEBI:58189"/>
        <dbReference type="EC" id="6.2.1.4"/>
    </reaction>
</comment>
<organism evidence="16 17">
    <name type="scientific">Drosophila ananassae</name>
    <name type="common">Fruit fly</name>
    <dbReference type="NCBI Taxonomy" id="7217"/>
    <lineage>
        <taxon>Eukaryota</taxon>
        <taxon>Metazoa</taxon>
        <taxon>Ecdysozoa</taxon>
        <taxon>Arthropoda</taxon>
        <taxon>Hexapoda</taxon>
        <taxon>Insecta</taxon>
        <taxon>Pterygota</taxon>
        <taxon>Neoptera</taxon>
        <taxon>Endopterygota</taxon>
        <taxon>Diptera</taxon>
        <taxon>Brachycera</taxon>
        <taxon>Muscomorpha</taxon>
        <taxon>Ephydroidea</taxon>
        <taxon>Drosophilidae</taxon>
        <taxon>Drosophila</taxon>
        <taxon>Sophophora</taxon>
    </lineage>
</organism>
<reference evidence="16 17" key="1">
    <citation type="journal article" date="2007" name="Nature">
        <title>Evolution of genes and genomes on the Drosophila phylogeny.</title>
        <authorList>
            <consortium name="Drosophila 12 Genomes Consortium"/>
            <person name="Clark A.G."/>
            <person name="Eisen M.B."/>
            <person name="Smith D.R."/>
            <person name="Bergman C.M."/>
            <person name="Oliver B."/>
            <person name="Markow T.A."/>
            <person name="Kaufman T.C."/>
            <person name="Kellis M."/>
            <person name="Gelbart W."/>
            <person name="Iyer V.N."/>
            <person name="Pollard D.A."/>
            <person name="Sackton T.B."/>
            <person name="Larracuente A.M."/>
            <person name="Singh N.D."/>
            <person name="Abad J.P."/>
            <person name="Abt D.N."/>
            <person name="Adryan B."/>
            <person name="Aguade M."/>
            <person name="Akashi H."/>
            <person name="Anderson W.W."/>
            <person name="Aquadro C.F."/>
            <person name="Ardell D.H."/>
            <person name="Arguello R."/>
            <person name="Artieri C.G."/>
            <person name="Barbash D.A."/>
            <person name="Barker D."/>
            <person name="Barsanti P."/>
            <person name="Batterham P."/>
            <person name="Batzoglou S."/>
            <person name="Begun D."/>
            <person name="Bhutkar A."/>
            <person name="Blanco E."/>
            <person name="Bosak S.A."/>
            <person name="Bradley R.K."/>
            <person name="Brand A.D."/>
            <person name="Brent M.R."/>
            <person name="Brooks A.N."/>
            <person name="Brown R.H."/>
            <person name="Butlin R.K."/>
            <person name="Caggese C."/>
            <person name="Calvi B.R."/>
            <person name="Bernardo de Carvalho A."/>
            <person name="Caspi A."/>
            <person name="Castrezana S."/>
            <person name="Celniker S.E."/>
            <person name="Chang J.L."/>
            <person name="Chapple C."/>
            <person name="Chatterji S."/>
            <person name="Chinwalla A."/>
            <person name="Civetta A."/>
            <person name="Clifton S.W."/>
            <person name="Comeron J.M."/>
            <person name="Costello J.C."/>
            <person name="Coyne J.A."/>
            <person name="Daub J."/>
            <person name="David R.G."/>
            <person name="Delcher A.L."/>
            <person name="Delehaunty K."/>
            <person name="Do C.B."/>
            <person name="Ebling H."/>
            <person name="Edwards K."/>
            <person name="Eickbush T."/>
            <person name="Evans J.D."/>
            <person name="Filipski A."/>
            <person name="Findeiss S."/>
            <person name="Freyhult E."/>
            <person name="Fulton L."/>
            <person name="Fulton R."/>
            <person name="Garcia A.C."/>
            <person name="Gardiner A."/>
            <person name="Garfield D.A."/>
            <person name="Garvin B.E."/>
            <person name="Gibson G."/>
            <person name="Gilbert D."/>
            <person name="Gnerre S."/>
            <person name="Godfrey J."/>
            <person name="Good R."/>
            <person name="Gotea V."/>
            <person name="Gravely B."/>
            <person name="Greenberg A.J."/>
            <person name="Griffiths-Jones S."/>
            <person name="Gross S."/>
            <person name="Guigo R."/>
            <person name="Gustafson E.A."/>
            <person name="Haerty W."/>
            <person name="Hahn M.W."/>
            <person name="Halligan D.L."/>
            <person name="Halpern A.L."/>
            <person name="Halter G.M."/>
            <person name="Han M.V."/>
            <person name="Heger A."/>
            <person name="Hillier L."/>
            <person name="Hinrichs A.S."/>
            <person name="Holmes I."/>
            <person name="Hoskins R.A."/>
            <person name="Hubisz M.J."/>
            <person name="Hultmark D."/>
            <person name="Huntley M.A."/>
            <person name="Jaffe D.B."/>
            <person name="Jagadeeshan S."/>
            <person name="Jeck W.R."/>
            <person name="Johnson J."/>
            <person name="Jones C.D."/>
            <person name="Jordan W.C."/>
            <person name="Karpen G.H."/>
            <person name="Kataoka E."/>
            <person name="Keightley P.D."/>
            <person name="Kheradpour P."/>
            <person name="Kirkness E.F."/>
            <person name="Koerich L.B."/>
            <person name="Kristiansen K."/>
            <person name="Kudrna D."/>
            <person name="Kulathinal R.J."/>
            <person name="Kumar S."/>
            <person name="Kwok R."/>
            <person name="Lander E."/>
            <person name="Langley C.H."/>
            <person name="Lapoint R."/>
            <person name="Lazzaro B.P."/>
            <person name="Lee S.J."/>
            <person name="Levesque L."/>
            <person name="Li R."/>
            <person name="Lin C.F."/>
            <person name="Lin M.F."/>
            <person name="Lindblad-Toh K."/>
            <person name="Llopart A."/>
            <person name="Long M."/>
            <person name="Low L."/>
            <person name="Lozovsky E."/>
            <person name="Lu J."/>
            <person name="Luo M."/>
            <person name="Machado C.A."/>
            <person name="Makalowski W."/>
            <person name="Marzo M."/>
            <person name="Matsuda M."/>
            <person name="Matzkin L."/>
            <person name="McAllister B."/>
            <person name="McBride C.S."/>
            <person name="McKernan B."/>
            <person name="McKernan K."/>
            <person name="Mendez-Lago M."/>
            <person name="Minx P."/>
            <person name="Mollenhauer M.U."/>
            <person name="Montooth K."/>
            <person name="Mount S.M."/>
            <person name="Mu X."/>
            <person name="Myers E."/>
            <person name="Negre B."/>
            <person name="Newfeld S."/>
            <person name="Nielsen R."/>
            <person name="Noor M.A."/>
            <person name="O'Grady P."/>
            <person name="Pachter L."/>
            <person name="Papaceit M."/>
            <person name="Parisi M.J."/>
            <person name="Parisi M."/>
            <person name="Parts L."/>
            <person name="Pedersen J.S."/>
            <person name="Pesole G."/>
            <person name="Phillippy A.M."/>
            <person name="Ponting C.P."/>
            <person name="Pop M."/>
            <person name="Porcelli D."/>
            <person name="Powell J.R."/>
            <person name="Prohaska S."/>
            <person name="Pruitt K."/>
            <person name="Puig M."/>
            <person name="Quesneville H."/>
            <person name="Ram K.R."/>
            <person name="Rand D."/>
            <person name="Rasmussen M.D."/>
            <person name="Reed L.K."/>
            <person name="Reenan R."/>
            <person name="Reily A."/>
            <person name="Remington K.A."/>
            <person name="Rieger T.T."/>
            <person name="Ritchie M.G."/>
            <person name="Robin C."/>
            <person name="Rogers Y.H."/>
            <person name="Rohde C."/>
            <person name="Rozas J."/>
            <person name="Rubenfield M.J."/>
            <person name="Ruiz A."/>
            <person name="Russo S."/>
            <person name="Salzberg S.L."/>
            <person name="Sanchez-Gracia A."/>
            <person name="Saranga D.J."/>
            <person name="Sato H."/>
            <person name="Schaeffer S.W."/>
            <person name="Schatz M.C."/>
            <person name="Schlenke T."/>
            <person name="Schwartz R."/>
            <person name="Segarra C."/>
            <person name="Singh R.S."/>
            <person name="Sirot L."/>
            <person name="Sirota M."/>
            <person name="Sisneros N.B."/>
            <person name="Smith C.D."/>
            <person name="Smith T.F."/>
            <person name="Spieth J."/>
            <person name="Stage D.E."/>
            <person name="Stark A."/>
            <person name="Stephan W."/>
            <person name="Strausberg R.L."/>
            <person name="Strempel S."/>
            <person name="Sturgill D."/>
            <person name="Sutton G."/>
            <person name="Sutton G.G."/>
            <person name="Tao W."/>
            <person name="Teichmann S."/>
            <person name="Tobari Y.N."/>
            <person name="Tomimura Y."/>
            <person name="Tsolas J.M."/>
            <person name="Valente V.L."/>
            <person name="Venter E."/>
            <person name="Venter J.C."/>
            <person name="Vicario S."/>
            <person name="Vieira F.G."/>
            <person name="Vilella A.J."/>
            <person name="Villasante A."/>
            <person name="Walenz B."/>
            <person name="Wang J."/>
            <person name="Wasserman M."/>
            <person name="Watts T."/>
            <person name="Wilson D."/>
            <person name="Wilson R.K."/>
            <person name="Wing R.A."/>
            <person name="Wolfner M.F."/>
            <person name="Wong A."/>
            <person name="Wong G.K."/>
            <person name="Wu C.I."/>
            <person name="Wu G."/>
            <person name="Yamamoto D."/>
            <person name="Yang H.P."/>
            <person name="Yang S.P."/>
            <person name="Yorke J.A."/>
            <person name="Yoshida K."/>
            <person name="Zdobnov E."/>
            <person name="Zhang P."/>
            <person name="Zhang Y."/>
            <person name="Zimin A.V."/>
            <person name="Baldwin J."/>
            <person name="Abdouelleil A."/>
            <person name="Abdulkadir J."/>
            <person name="Abebe A."/>
            <person name="Abera B."/>
            <person name="Abreu J."/>
            <person name="Acer S.C."/>
            <person name="Aftuck L."/>
            <person name="Alexander A."/>
            <person name="An P."/>
            <person name="Anderson E."/>
            <person name="Anderson S."/>
            <person name="Arachi H."/>
            <person name="Azer M."/>
            <person name="Bachantsang P."/>
            <person name="Barry A."/>
            <person name="Bayul T."/>
            <person name="Berlin A."/>
            <person name="Bessette D."/>
            <person name="Bloom T."/>
            <person name="Blye J."/>
            <person name="Boguslavskiy L."/>
            <person name="Bonnet C."/>
            <person name="Boukhgalter B."/>
            <person name="Bourzgui I."/>
            <person name="Brown A."/>
            <person name="Cahill P."/>
            <person name="Channer S."/>
            <person name="Cheshatsang Y."/>
            <person name="Chuda L."/>
            <person name="Citroen M."/>
            <person name="Collymore A."/>
            <person name="Cooke P."/>
            <person name="Costello M."/>
            <person name="D'Aco K."/>
            <person name="Daza R."/>
            <person name="De Haan G."/>
            <person name="DeGray S."/>
            <person name="DeMaso C."/>
            <person name="Dhargay N."/>
            <person name="Dooley K."/>
            <person name="Dooley E."/>
            <person name="Doricent M."/>
            <person name="Dorje P."/>
            <person name="Dorjee K."/>
            <person name="Dupes A."/>
            <person name="Elong R."/>
            <person name="Falk J."/>
            <person name="Farina A."/>
            <person name="Faro S."/>
            <person name="Ferguson D."/>
            <person name="Fisher S."/>
            <person name="Foley C.D."/>
            <person name="Franke A."/>
            <person name="Friedrich D."/>
            <person name="Gadbois L."/>
            <person name="Gearin G."/>
            <person name="Gearin C.R."/>
            <person name="Giannoukos G."/>
            <person name="Goode T."/>
            <person name="Graham J."/>
            <person name="Grandbois E."/>
            <person name="Grewal S."/>
            <person name="Gyaltsen K."/>
            <person name="Hafez N."/>
            <person name="Hagos B."/>
            <person name="Hall J."/>
            <person name="Henson C."/>
            <person name="Hollinger A."/>
            <person name="Honan T."/>
            <person name="Huard M.D."/>
            <person name="Hughes L."/>
            <person name="Hurhula B."/>
            <person name="Husby M.E."/>
            <person name="Kamat A."/>
            <person name="Kanga B."/>
            <person name="Kashin S."/>
            <person name="Khazanovich D."/>
            <person name="Kisner P."/>
            <person name="Lance K."/>
            <person name="Lara M."/>
            <person name="Lee W."/>
            <person name="Lennon N."/>
            <person name="Letendre F."/>
            <person name="LeVine R."/>
            <person name="Lipovsky A."/>
            <person name="Liu X."/>
            <person name="Liu J."/>
            <person name="Liu S."/>
            <person name="Lokyitsang T."/>
            <person name="Lokyitsang Y."/>
            <person name="Lubonja R."/>
            <person name="Lui A."/>
            <person name="MacDonald P."/>
            <person name="Magnisalis V."/>
            <person name="Maru K."/>
            <person name="Matthews C."/>
            <person name="McCusker W."/>
            <person name="McDonough S."/>
            <person name="Mehta T."/>
            <person name="Meldrim J."/>
            <person name="Meneus L."/>
            <person name="Mihai O."/>
            <person name="Mihalev A."/>
            <person name="Mihova T."/>
            <person name="Mittelman R."/>
            <person name="Mlenga V."/>
            <person name="Montmayeur A."/>
            <person name="Mulrain L."/>
            <person name="Navidi A."/>
            <person name="Naylor J."/>
            <person name="Negash T."/>
            <person name="Nguyen T."/>
            <person name="Nguyen N."/>
            <person name="Nicol R."/>
            <person name="Norbu C."/>
            <person name="Norbu N."/>
            <person name="Novod N."/>
            <person name="O'Neill B."/>
            <person name="Osman S."/>
            <person name="Markiewicz E."/>
            <person name="Oyono O.L."/>
            <person name="Patti C."/>
            <person name="Phunkhang P."/>
            <person name="Pierre F."/>
            <person name="Priest M."/>
            <person name="Raghuraman S."/>
            <person name="Rege F."/>
            <person name="Reyes R."/>
            <person name="Rise C."/>
            <person name="Rogov P."/>
            <person name="Ross K."/>
            <person name="Ryan E."/>
            <person name="Settipalli S."/>
            <person name="Shea T."/>
            <person name="Sherpa N."/>
            <person name="Shi L."/>
            <person name="Shih D."/>
            <person name="Sparrow T."/>
            <person name="Spaulding J."/>
            <person name="Stalker J."/>
            <person name="Stange-Thomann N."/>
            <person name="Stavropoulos S."/>
            <person name="Stone C."/>
            <person name="Strader C."/>
            <person name="Tesfaye S."/>
            <person name="Thomson T."/>
            <person name="Thoulutsang Y."/>
            <person name="Thoulutsang D."/>
            <person name="Topham K."/>
            <person name="Topping I."/>
            <person name="Tsamla T."/>
            <person name="Vassiliev H."/>
            <person name="Vo A."/>
            <person name="Wangchuk T."/>
            <person name="Wangdi T."/>
            <person name="Weiand M."/>
            <person name="Wilkinson J."/>
            <person name="Wilson A."/>
            <person name="Yadav S."/>
            <person name="Young G."/>
            <person name="Yu Q."/>
            <person name="Zembek L."/>
            <person name="Zhong D."/>
            <person name="Zimmer A."/>
            <person name="Zwirko Z."/>
            <person name="Jaffe D.B."/>
            <person name="Alvarez P."/>
            <person name="Brockman W."/>
            <person name="Butler J."/>
            <person name="Chin C."/>
            <person name="Gnerre S."/>
            <person name="Grabherr M."/>
            <person name="Kleber M."/>
            <person name="Mauceli E."/>
            <person name="MacCallum I."/>
        </authorList>
    </citation>
    <scope>NUCLEOTIDE SEQUENCE [LARGE SCALE GENOMIC DNA]</scope>
    <source>
        <strain evidence="16">TSC#14024-0371.13</strain>
        <strain evidence="17">Tucson 14024-0371.13</strain>
    </source>
</reference>
<keyword evidence="7 13" id="KW-0460">Magnesium</keyword>
<evidence type="ECO:0000256" key="14">
    <source>
        <dbReference type="SAM" id="MobiDB-lite"/>
    </source>
</evidence>
<keyword evidence="5 13" id="KW-0547">Nucleotide-binding</keyword>
<dbReference type="GO" id="GO:0008656">
    <property type="term" value="F:cysteine-type endopeptidase activator activity involved in apoptotic process"/>
    <property type="evidence" value="ECO:0007669"/>
    <property type="project" value="EnsemblMetazoa"/>
</dbReference>
<evidence type="ECO:0000313" key="17">
    <source>
        <dbReference type="Proteomes" id="UP000007801"/>
    </source>
</evidence>
<dbReference type="InterPro" id="IPR013815">
    <property type="entry name" value="ATP_grasp_subdomain_1"/>
</dbReference>
<dbReference type="InterPro" id="IPR005809">
    <property type="entry name" value="Succ_CoA_ligase-like_bsu"/>
</dbReference>
<sequence length="514" mass="56400">MASFLARTSGPILESVRPASVKKILGLAPVAVQQLRNLNVQEHVSYSLLNESKIPTPRFAVAKNGKEAHDIATKLKTDNLVLKAQVLAGGRGKGTFKNGLKGGVRVVYDPKTAEEISSKMIDQLLITKQTGAAGRLCKKVMVAERKFPRREFYFAVMMERAFNGPVLIASKEGGVDIEEVAATSPEAILYEPIDIDTGLTSEQAQKIIQKVGLGGEGEEQHVEMLLNLYKLFVNKDALLVEINPYAEDALTGCFFALDAKLRFDDNAEFRQKELFALRDWTQEDPKEVEAAKYNLNYIALDGTIGCMVNGAGLAMATMDIIKLYGGEPANFLDVGGGATAEAVKAAFKIITSDPKVLCILVNIFGGIMRCDVIAEGIISATKDLNLNMPVVVRLQGTKVKEARELIRTSGLKILARDDLDKAADLAVHLAQIVKLAREMKMDVNFEIPDNQNGSGGKSGGKGGKKEKDCEKDEKKKDDKKKDEKKDCTQKEEKKKKPKKDICEKKEPKKDDKKK</sequence>
<dbReference type="PROSITE" id="PS01217">
    <property type="entry name" value="SUCCINYL_COA_LIG_3"/>
    <property type="match status" value="1"/>
</dbReference>
<keyword evidence="8" id="KW-0809">Transit peptide</keyword>
<dbReference type="AlphaFoldDB" id="A0A0N8P1A9"/>
<reference evidence="16" key="2">
    <citation type="journal article" date="2008" name="Bioinformatics">
        <title>Assembly reconciliation.</title>
        <authorList>
            <person name="Zimin A.V."/>
            <person name="Smith D.R."/>
            <person name="Sutton G."/>
            <person name="Yorke J.A."/>
        </authorList>
    </citation>
    <scope>NUCLEOTIDE SEQUENCE</scope>
    <source>
        <strain evidence="16">TSC#14024-0371.13</strain>
    </source>
</reference>
<evidence type="ECO:0000256" key="12">
    <source>
        <dbReference type="ARBA" id="ARBA00063570"/>
    </source>
</evidence>
<evidence type="ECO:0000256" key="10">
    <source>
        <dbReference type="ARBA" id="ARBA00052879"/>
    </source>
</evidence>
<dbReference type="SUPFAM" id="SSF56059">
    <property type="entry name" value="Glutathione synthetase ATP-binding domain-like"/>
    <property type="match status" value="1"/>
</dbReference>
<dbReference type="OrthoDB" id="1552at2759"/>
<dbReference type="PANTHER" id="PTHR11815">
    <property type="entry name" value="SUCCINYL-COA SYNTHETASE BETA CHAIN"/>
    <property type="match status" value="1"/>
</dbReference>
<evidence type="ECO:0000256" key="8">
    <source>
        <dbReference type="ARBA" id="ARBA00022946"/>
    </source>
</evidence>
<keyword evidence="17" id="KW-1185">Reference proteome</keyword>
<evidence type="ECO:0000313" key="16">
    <source>
        <dbReference type="EMBL" id="KPU79412.1"/>
    </source>
</evidence>
<feature type="compositionally biased region" description="Basic and acidic residues" evidence="14">
    <location>
        <begin position="463"/>
        <end position="514"/>
    </location>
</feature>
<dbReference type="GO" id="GO:0000287">
    <property type="term" value="F:magnesium ion binding"/>
    <property type="evidence" value="ECO:0007669"/>
    <property type="project" value="UniProtKB-UniRule"/>
</dbReference>
<evidence type="ECO:0000256" key="13">
    <source>
        <dbReference type="HAMAP-Rule" id="MF_03220"/>
    </source>
</evidence>
<dbReference type="InterPro" id="IPR034723">
    <property type="entry name" value="Succ_CoA_betaA_euk"/>
</dbReference>
<evidence type="ECO:0000256" key="5">
    <source>
        <dbReference type="ARBA" id="ARBA00022741"/>
    </source>
</evidence>
<comment type="subunit">
    <text evidence="12">Heterodimer of an alpha and a beta subunit. The beta subunit determines specificity for GTP.</text>
</comment>
<dbReference type="SMR" id="A0A0N8P1A9"/>
<evidence type="ECO:0000256" key="6">
    <source>
        <dbReference type="ARBA" id="ARBA00022840"/>
    </source>
</evidence>
<dbReference type="NCBIfam" id="NF001913">
    <property type="entry name" value="PRK00696.1"/>
    <property type="match status" value="1"/>
</dbReference>
<accession>A0A0N8P1A9</accession>
<dbReference type="GO" id="GO:0005524">
    <property type="term" value="F:ATP binding"/>
    <property type="evidence" value="ECO:0007669"/>
    <property type="project" value="UniProtKB-UniRule"/>
</dbReference>
<evidence type="ECO:0000259" key="15">
    <source>
        <dbReference type="PROSITE" id="PS50975"/>
    </source>
</evidence>
<dbReference type="Pfam" id="PF00549">
    <property type="entry name" value="Ligase_CoA"/>
    <property type="match status" value="1"/>
</dbReference>
<evidence type="ECO:0000256" key="11">
    <source>
        <dbReference type="ARBA" id="ARBA00053833"/>
    </source>
</evidence>
<dbReference type="InterPro" id="IPR011761">
    <property type="entry name" value="ATP-grasp"/>
</dbReference>
<comment type="catalytic activity">
    <reaction evidence="13">
        <text>succinate + ATP + CoA = succinyl-CoA + ADP + phosphate</text>
        <dbReference type="Rhea" id="RHEA:17661"/>
        <dbReference type="ChEBI" id="CHEBI:30031"/>
        <dbReference type="ChEBI" id="CHEBI:30616"/>
        <dbReference type="ChEBI" id="CHEBI:43474"/>
        <dbReference type="ChEBI" id="CHEBI:57287"/>
        <dbReference type="ChEBI" id="CHEBI:57292"/>
        <dbReference type="ChEBI" id="CHEBI:456216"/>
        <dbReference type="EC" id="6.2.1.5"/>
    </reaction>
</comment>
<comment type="subunit">
    <text evidence="13">Heterodimer of an alpha and a beta subunit. The beta subunit determines specificity for ATP.</text>
</comment>
<dbReference type="GO" id="GO:0007291">
    <property type="term" value="P:sperm individualization"/>
    <property type="evidence" value="ECO:0007669"/>
    <property type="project" value="EnsemblMetazoa"/>
</dbReference>
<feature type="region of interest" description="Disordered" evidence="14">
    <location>
        <begin position="446"/>
        <end position="514"/>
    </location>
</feature>
<feature type="binding site" evidence="13">
    <location>
        <position position="258"/>
    </location>
    <ligand>
        <name>Mg(2+)</name>
        <dbReference type="ChEBI" id="CHEBI:18420"/>
    </ligand>
</feature>
<name>A0A0N8P1A9_DROAN</name>
<feature type="binding site" evidence="13">
    <location>
        <begin position="90"/>
        <end position="92"/>
    </location>
    <ligand>
        <name>ATP</name>
        <dbReference type="ChEBI" id="CHEBI:30616"/>
    </ligand>
</feature>
<dbReference type="SUPFAM" id="SSF52210">
    <property type="entry name" value="Succinyl-CoA synthetase domains"/>
    <property type="match status" value="1"/>
</dbReference>
<keyword evidence="2 13" id="KW-0816">Tricarboxylic acid cycle</keyword>
<feature type="site" description="Important for substrate specificity" evidence="13">
    <location>
        <position position="147"/>
    </location>
</feature>
<evidence type="ECO:0000256" key="7">
    <source>
        <dbReference type="ARBA" id="ARBA00022842"/>
    </source>
</evidence>
<dbReference type="Gene3D" id="3.30.1490.20">
    <property type="entry name" value="ATP-grasp fold, A domain"/>
    <property type="match status" value="1"/>
</dbReference>
<feature type="site" description="Important for substrate specificity" evidence="13">
    <location>
        <position position="79"/>
    </location>
</feature>
<dbReference type="GeneID" id="6500476"/>
<evidence type="ECO:0000256" key="3">
    <source>
        <dbReference type="ARBA" id="ARBA00022598"/>
    </source>
</evidence>
<dbReference type="PROSITE" id="PS50975">
    <property type="entry name" value="ATP_GRASP"/>
    <property type="match status" value="1"/>
</dbReference>
<dbReference type="GO" id="GO:0004775">
    <property type="term" value="F:succinate-CoA ligase (ADP-forming) activity"/>
    <property type="evidence" value="ECO:0007669"/>
    <property type="project" value="UniProtKB-UniRule"/>
</dbReference>
<dbReference type="GO" id="GO:0031463">
    <property type="term" value="C:Cul3-RING ubiquitin ligase complex"/>
    <property type="evidence" value="ECO:0007669"/>
    <property type="project" value="EnsemblMetazoa"/>
</dbReference>
<dbReference type="EMBL" id="CH902617">
    <property type="protein sequence ID" value="KPU79412.1"/>
    <property type="molecule type" value="Genomic_DNA"/>
</dbReference>
<dbReference type="InterPro" id="IPR017866">
    <property type="entry name" value="Succ-CoA_synthase_bsu_CS"/>
</dbReference>
<dbReference type="GO" id="GO:0005739">
    <property type="term" value="C:mitochondrion"/>
    <property type="evidence" value="ECO:0007669"/>
    <property type="project" value="UniProtKB-SubCell"/>
</dbReference>
<dbReference type="InterPro" id="IPR013650">
    <property type="entry name" value="ATP-grasp_succ-CoA_synth-type"/>
</dbReference>
<feature type="domain" description="ATP-grasp" evidence="15">
    <location>
        <begin position="46"/>
        <end position="275"/>
    </location>
</feature>
<dbReference type="GO" id="GO:0006104">
    <property type="term" value="P:succinyl-CoA metabolic process"/>
    <property type="evidence" value="ECO:0007669"/>
    <property type="project" value="TreeGrafter"/>
</dbReference>
<comment type="cofactor">
    <cofactor evidence="13">
        <name>Mg(2+)</name>
        <dbReference type="ChEBI" id="CHEBI:18420"/>
    </cofactor>
    <text evidence="13">Binds 1 Mg(2+) ion per subunit.</text>
</comment>
<feature type="binding site" evidence="13">
    <location>
        <begin position="366"/>
        <end position="368"/>
    </location>
    <ligand>
        <name>substrate</name>
        <note>ligand shared with subunit alpha</note>
    </ligand>
</feature>
<evidence type="ECO:0000256" key="2">
    <source>
        <dbReference type="ARBA" id="ARBA00022532"/>
    </source>
</evidence>
<dbReference type="InterPro" id="IPR005811">
    <property type="entry name" value="SUCC_ACL_C"/>
</dbReference>
<keyword evidence="9 13" id="KW-0496">Mitochondrion</keyword>
<dbReference type="FunCoup" id="A0A0N8P1A9">
    <property type="interactions" value="1632"/>
</dbReference>
<dbReference type="FunFam" id="3.30.470.20:FF:000002">
    <property type="entry name" value="Succinate--CoA ligase [ADP-forming] subunit beta"/>
    <property type="match status" value="1"/>
</dbReference>
<keyword evidence="6 13" id="KW-0067">ATP-binding</keyword>
<protein>
    <recommendedName>
        <fullName evidence="13">Succinate--CoA ligase [ADP-forming] subunit beta, mitochondrial</fullName>
        <ecNumber evidence="13">6.2.1.5</ecNumber>
    </recommendedName>
    <alternativeName>
        <fullName evidence="13">ATP-specific succinyl-CoA synthetase subunit beta</fullName>
        <shortName evidence="13">A-SCS</shortName>
    </alternativeName>
    <alternativeName>
        <fullName evidence="13">Succinyl-CoA synthetase beta-A chain</fullName>
        <shortName evidence="13">SCS-betaA</shortName>
    </alternativeName>
</protein>
<comment type="subcellular location">
    <subcellularLocation>
        <location evidence="13">Mitochondrion</location>
    </subcellularLocation>
</comment>
<dbReference type="STRING" id="7217.A0A0N8P1A9"/>
<comment type="function">
    <text evidence="11">GTP-specific succinyl-CoA synthetase functions in the citric acid cycle (TCA), coupling the hydrolysis of succinyl-CoA to the synthesis of GTP and thus represents the only step of substrate-level phosphorylation in the TCA. The beta subunit provides nucleotide specificity of the enzyme and binds the substrate succinate, while the binding sites for coenzyme A and phosphate are found in the alpha subunit.</text>
</comment>
<dbReference type="Pfam" id="PF08442">
    <property type="entry name" value="ATP-grasp_2"/>
    <property type="match status" value="1"/>
</dbReference>
<dbReference type="UniPathway" id="UPA00223">
    <property type="reaction ID" value="UER00999"/>
</dbReference>
<keyword evidence="4 13" id="KW-0479">Metal-binding</keyword>
<dbReference type="EC" id="6.2.1.5" evidence="13"/>
<dbReference type="GO" id="GO:0006099">
    <property type="term" value="P:tricarboxylic acid cycle"/>
    <property type="evidence" value="ECO:0007669"/>
    <property type="project" value="UniProtKB-UniRule"/>
</dbReference>
<proteinExistence type="inferred from homology"/>
<dbReference type="PANTHER" id="PTHR11815:SF1">
    <property type="entry name" value="SUCCINATE--COA LIGASE [ADP-FORMING] SUBUNIT BETA, MITOCHONDRIAL"/>
    <property type="match status" value="1"/>
</dbReference>
<dbReference type="GO" id="GO:0042709">
    <property type="term" value="C:succinate-CoA ligase complex"/>
    <property type="evidence" value="ECO:0007669"/>
    <property type="project" value="TreeGrafter"/>
</dbReference>
<dbReference type="EMBL" id="CH902617">
    <property type="protein sequence ID" value="KPU79411.1"/>
    <property type="molecule type" value="Genomic_DNA"/>
</dbReference>